<comment type="caution">
    <text evidence="3">The sequence shown here is derived from an EMBL/GenBank/DDBJ whole genome shotgun (WGS) entry which is preliminary data.</text>
</comment>
<evidence type="ECO:0000313" key="2">
    <source>
        <dbReference type="EMBL" id="KAG2925656.1"/>
    </source>
</evidence>
<evidence type="ECO:0000313" key="4">
    <source>
        <dbReference type="Proteomes" id="UP000697107"/>
    </source>
</evidence>
<dbReference type="Proteomes" id="UP000735874">
    <property type="component" value="Unassembled WGS sequence"/>
</dbReference>
<organism evidence="3 4">
    <name type="scientific">Phytophthora cactorum</name>
    <dbReference type="NCBI Taxonomy" id="29920"/>
    <lineage>
        <taxon>Eukaryota</taxon>
        <taxon>Sar</taxon>
        <taxon>Stramenopiles</taxon>
        <taxon>Oomycota</taxon>
        <taxon>Peronosporomycetes</taxon>
        <taxon>Peronosporales</taxon>
        <taxon>Peronosporaceae</taxon>
        <taxon>Phytophthora</taxon>
    </lineage>
</organism>
<evidence type="ECO:0000313" key="3">
    <source>
        <dbReference type="EMBL" id="KAG2985381.1"/>
    </source>
</evidence>
<reference evidence="3" key="1">
    <citation type="submission" date="2018-10" db="EMBL/GenBank/DDBJ databases">
        <title>Effector identification in a new, highly contiguous assembly of the strawberry crown rot pathogen Phytophthora cactorum.</title>
        <authorList>
            <person name="Armitage A.D."/>
            <person name="Nellist C.F."/>
            <person name="Bates H."/>
            <person name="Vickerstaff R.J."/>
            <person name="Harrison R.J."/>
        </authorList>
    </citation>
    <scope>NUCLEOTIDE SEQUENCE</scope>
    <source>
        <strain evidence="1">15-7</strain>
        <strain evidence="2">4032</strain>
        <strain evidence="3">P415</strain>
    </source>
</reference>
<sequence length="134" mass="14254">MCKATCGAERYPKDRDIEVPRVRLAHHDESIEQGAVSAESRSVKNLRPDWWCVPTGNPCVRGSRTSLGVDEHETACVLTGNPACTKARASLVENEFGGRSNAVSCGSCRPVPCIGTCGAAGSSEIRTTECSTVE</sequence>
<protein>
    <submittedName>
        <fullName evidence="3">Uncharacterized protein</fullName>
    </submittedName>
</protein>
<name>A0A8T1G445_9STRA</name>
<dbReference type="EMBL" id="RCML01000213">
    <property type="protein sequence ID" value="KAG2985381.1"/>
    <property type="molecule type" value="Genomic_DNA"/>
</dbReference>
<proteinExistence type="predicted"/>
<evidence type="ECO:0000313" key="1">
    <source>
        <dbReference type="EMBL" id="KAG2859002.1"/>
    </source>
</evidence>
<accession>A0A8T1G445</accession>
<dbReference type="AlphaFoldDB" id="A0A8T1G445"/>
<dbReference type="EMBL" id="RCMI01000207">
    <property type="protein sequence ID" value="KAG2925656.1"/>
    <property type="molecule type" value="Genomic_DNA"/>
</dbReference>
<dbReference type="EMBL" id="RCMG01000232">
    <property type="protein sequence ID" value="KAG2859002.1"/>
    <property type="molecule type" value="Genomic_DNA"/>
</dbReference>
<gene>
    <name evidence="1" type="ORF">PC113_g9334</name>
    <name evidence="2" type="ORF">PC115_g8163</name>
    <name evidence="3" type="ORF">PC118_g8369</name>
</gene>
<dbReference type="Proteomes" id="UP000774804">
    <property type="component" value="Unassembled WGS sequence"/>
</dbReference>
<dbReference type="Proteomes" id="UP000697107">
    <property type="component" value="Unassembled WGS sequence"/>
</dbReference>